<protein>
    <submittedName>
        <fullName evidence="3">3-oxoacyl-[acyl-carrier-protein] reductase FabG</fullName>
    </submittedName>
</protein>
<dbReference type="EMBL" id="JASAOG010000013">
    <property type="protein sequence ID" value="KAK0065491.1"/>
    <property type="molecule type" value="Genomic_DNA"/>
</dbReference>
<dbReference type="GO" id="GO:0016491">
    <property type="term" value="F:oxidoreductase activity"/>
    <property type="evidence" value="ECO:0007669"/>
    <property type="project" value="UniProtKB-KW"/>
</dbReference>
<comment type="similarity">
    <text evidence="2">Belongs to the short-chain dehydrogenases/reductases (SDR) family.</text>
</comment>
<dbReference type="FunFam" id="3.40.50.720:FF:000084">
    <property type="entry name" value="Short-chain dehydrogenase reductase"/>
    <property type="match status" value="1"/>
</dbReference>
<evidence type="ECO:0000313" key="3">
    <source>
        <dbReference type="EMBL" id="KAK0065491.1"/>
    </source>
</evidence>
<accession>A0AAD8C2Y0</accession>
<proteinExistence type="inferred from homology"/>
<dbReference type="Gene3D" id="3.40.50.720">
    <property type="entry name" value="NAD(P)-binding Rossmann-like Domain"/>
    <property type="match status" value="1"/>
</dbReference>
<dbReference type="Pfam" id="PF00106">
    <property type="entry name" value="adh_short"/>
    <property type="match status" value="1"/>
</dbReference>
<dbReference type="PRINTS" id="PR00080">
    <property type="entry name" value="SDRFAMILY"/>
</dbReference>
<dbReference type="PANTHER" id="PTHR43975:SF2">
    <property type="entry name" value="EG:BACR7A4.14 PROTEIN-RELATED"/>
    <property type="match status" value="1"/>
</dbReference>
<reference evidence="3" key="1">
    <citation type="journal article" date="2023" name="PLoS Negl. Trop. Dis.">
        <title>A genome sequence for Biomphalaria pfeifferi, the major vector snail for the human-infecting parasite Schistosoma mansoni.</title>
        <authorList>
            <person name="Bu L."/>
            <person name="Lu L."/>
            <person name="Laidemitt M.R."/>
            <person name="Zhang S.M."/>
            <person name="Mutuku M."/>
            <person name="Mkoji G."/>
            <person name="Steinauer M."/>
            <person name="Loker E.S."/>
        </authorList>
    </citation>
    <scope>NUCLEOTIDE SEQUENCE</scope>
    <source>
        <strain evidence="3">KasaAsao</strain>
    </source>
</reference>
<dbReference type="PROSITE" id="PS00061">
    <property type="entry name" value="ADH_SHORT"/>
    <property type="match status" value="1"/>
</dbReference>
<dbReference type="InterPro" id="IPR002347">
    <property type="entry name" value="SDR_fam"/>
</dbReference>
<dbReference type="InterPro" id="IPR020904">
    <property type="entry name" value="Sc_DH/Rdtase_CS"/>
</dbReference>
<dbReference type="AlphaFoldDB" id="A0AAD8C2Y0"/>
<organism evidence="3 4">
    <name type="scientific">Biomphalaria pfeifferi</name>
    <name type="common">Bloodfluke planorb</name>
    <name type="synonym">Freshwater snail</name>
    <dbReference type="NCBI Taxonomy" id="112525"/>
    <lineage>
        <taxon>Eukaryota</taxon>
        <taxon>Metazoa</taxon>
        <taxon>Spiralia</taxon>
        <taxon>Lophotrochozoa</taxon>
        <taxon>Mollusca</taxon>
        <taxon>Gastropoda</taxon>
        <taxon>Heterobranchia</taxon>
        <taxon>Euthyneura</taxon>
        <taxon>Panpulmonata</taxon>
        <taxon>Hygrophila</taxon>
        <taxon>Lymnaeoidea</taxon>
        <taxon>Planorbidae</taxon>
        <taxon>Biomphalaria</taxon>
    </lineage>
</organism>
<evidence type="ECO:0000256" key="2">
    <source>
        <dbReference type="RuleBase" id="RU000363"/>
    </source>
</evidence>
<dbReference type="InterPro" id="IPR036291">
    <property type="entry name" value="NAD(P)-bd_dom_sf"/>
</dbReference>
<sequence>MACKNFLNLQEKCVIITGASAGIGEATALEFARQNCNLMLCGRDKKNLENVSANCLKEGDNITVQTTIGDITESAVQKKIVENTIAAFGGIDILNTIAAFGGIDILVNNAGMNILRDAFTAKPEDYHQIMSTNLESVFFLTQQALPHLIKSKGTIINVSSIASERPFPKAIVYCMSKAALDSYTKSLALELAPYGVRVNSVNPGSVVSQLYKRGKEAFSEEKYSKFKKYQSSPALHPLGRMVLASEVADGIVFLASERASFLTGQMIFVDGGRHVASPQPKL</sequence>
<gene>
    <name evidence="3" type="ORF">Bpfe_004924</name>
</gene>
<name>A0AAD8C2Y0_BIOPF</name>
<dbReference type="PRINTS" id="PR00081">
    <property type="entry name" value="GDHRDH"/>
</dbReference>
<reference evidence="3" key="2">
    <citation type="submission" date="2023-04" db="EMBL/GenBank/DDBJ databases">
        <authorList>
            <person name="Bu L."/>
            <person name="Lu L."/>
            <person name="Laidemitt M.R."/>
            <person name="Zhang S.M."/>
            <person name="Mutuku M."/>
            <person name="Mkoji G."/>
            <person name="Steinauer M."/>
            <person name="Loker E.S."/>
        </authorList>
    </citation>
    <scope>NUCLEOTIDE SEQUENCE</scope>
    <source>
        <strain evidence="3">KasaAsao</strain>
        <tissue evidence="3">Whole Snail</tissue>
    </source>
</reference>
<evidence type="ECO:0000313" key="4">
    <source>
        <dbReference type="Proteomes" id="UP001233172"/>
    </source>
</evidence>
<evidence type="ECO:0000256" key="1">
    <source>
        <dbReference type="ARBA" id="ARBA00023002"/>
    </source>
</evidence>
<keyword evidence="4" id="KW-1185">Reference proteome</keyword>
<dbReference type="PANTHER" id="PTHR43975">
    <property type="entry name" value="ZGC:101858"/>
    <property type="match status" value="1"/>
</dbReference>
<keyword evidence="1" id="KW-0560">Oxidoreductase</keyword>
<dbReference type="Proteomes" id="UP001233172">
    <property type="component" value="Unassembled WGS sequence"/>
</dbReference>
<comment type="caution">
    <text evidence="3">The sequence shown here is derived from an EMBL/GenBank/DDBJ whole genome shotgun (WGS) entry which is preliminary data.</text>
</comment>
<dbReference type="SUPFAM" id="SSF51735">
    <property type="entry name" value="NAD(P)-binding Rossmann-fold domains"/>
    <property type="match status" value="1"/>
</dbReference>